<evidence type="ECO:0000313" key="8">
    <source>
        <dbReference type="EMBL" id="CAF0762838.1"/>
    </source>
</evidence>
<dbReference type="PROSITE" id="PS50003">
    <property type="entry name" value="PH_DOMAIN"/>
    <property type="match status" value="1"/>
</dbReference>
<keyword evidence="9" id="KW-1185">Reference proteome</keyword>
<dbReference type="Proteomes" id="UP000663879">
    <property type="component" value="Unassembled WGS sequence"/>
</dbReference>
<comment type="similarity">
    <text evidence="4">Belongs to the OSBP family.</text>
</comment>
<dbReference type="AlphaFoldDB" id="A0A813Q6V6"/>
<dbReference type="EMBL" id="CAJNOC010000449">
    <property type="protein sequence ID" value="CAF0762838.1"/>
    <property type="molecule type" value="Genomic_DNA"/>
</dbReference>
<dbReference type="GO" id="GO:0005794">
    <property type="term" value="C:Golgi apparatus"/>
    <property type="evidence" value="ECO:0007669"/>
    <property type="project" value="TreeGrafter"/>
</dbReference>
<sequence length="778" mass="90354">MPSNVQGPLSKWTNVIQGWQFRWFILDFNSGILSYFTSKENMSKGERRGCIRLKDAFVGYDNEDDITFSINTSEQKTFHLQANNLEERKKWVTAIENTIRYHKNTKTPVNELDKKDLMQIFDQNIFGSDDEKFNSNLKNEQFLNESEKYVEILSKYLKILTEQNCELDESKLNQNGSDSEKSDDNSKNLVENTEYFLKSSQFLVQTLKHSIDWLQIIKSNKNLCEANYAEKDYKDFVQIIHDLKKNIEALREQRHPGTKSDEKSLNSNDKEKQNIEMSNMDGISLYSSSEDEDSSYNSIRIRDNRHEKNDNDSDDFYDAIDNSSTSSIPPNDHQLNSHVNTSLEANSNFIQTKESNEELKLNIPKQTSSITESTRNIQETKQTIQSIPNSTSQIKLEDLEFLEENQPNEDVDINNHQSVITHLLTQVRIGMDLTKITLPTFILETRSLLEMYADFFAHTDLFLSIADLKSPYERMVQVVKWYLSTFHAGRKSPVAKKPYNPILGEVFQCWYDIPDYTSDDTTPVSDGPVPWATKDQLTFIAEQVSHHPPISAFYAEHYNKRIQLDGYTWTKSKFLGLSIGVHMVGKAVLSLLDYDEEYVFTFPSAFGRSILTVPWFEMGGQITITCAKSGYSSTIDFLTKPFYGGKKHQIQGSITGPDKKLIHNIEGEWNGTMFIKTGKKQEIFLSTNNVLSYKKNIRPLIEQLDNESRKLWREVSYYLHTKQIDLATEAKQRIEQKQRDESKLRKDRNLKWKTKYFNEQGENWIYVNPLLKRLNNKE</sequence>
<dbReference type="SUPFAM" id="SSF50729">
    <property type="entry name" value="PH domain-like"/>
    <property type="match status" value="1"/>
</dbReference>
<dbReference type="InterPro" id="IPR011993">
    <property type="entry name" value="PH-like_dom_sf"/>
</dbReference>
<dbReference type="PANTHER" id="PTHR10972:SF200">
    <property type="entry name" value="OXYSTEROL-BINDING PROTEIN-RELATED PROTEIN 9"/>
    <property type="match status" value="1"/>
</dbReference>
<keyword evidence="3" id="KW-0446">Lipid-binding</keyword>
<evidence type="ECO:0000256" key="3">
    <source>
        <dbReference type="ARBA" id="ARBA00023121"/>
    </source>
</evidence>
<dbReference type="Gene3D" id="1.10.287.2720">
    <property type="match status" value="1"/>
</dbReference>
<dbReference type="InterPro" id="IPR037239">
    <property type="entry name" value="OSBP_sf"/>
</dbReference>
<evidence type="ECO:0000259" key="7">
    <source>
        <dbReference type="PROSITE" id="PS50003"/>
    </source>
</evidence>
<dbReference type="Pfam" id="PF01237">
    <property type="entry name" value="Oxysterol_BP"/>
    <property type="match status" value="1"/>
</dbReference>
<keyword evidence="1 5" id="KW-0813">Transport</keyword>
<protein>
    <recommendedName>
        <fullName evidence="5">Oxysterol-binding protein</fullName>
    </recommendedName>
</protein>
<evidence type="ECO:0000256" key="1">
    <source>
        <dbReference type="ARBA" id="ARBA00022448"/>
    </source>
</evidence>
<dbReference type="GO" id="GO:0006869">
    <property type="term" value="P:lipid transport"/>
    <property type="evidence" value="ECO:0007669"/>
    <property type="project" value="UniProtKB-KW"/>
</dbReference>
<keyword evidence="2 5" id="KW-0445">Lipid transport</keyword>
<evidence type="ECO:0000256" key="2">
    <source>
        <dbReference type="ARBA" id="ARBA00023055"/>
    </source>
</evidence>
<dbReference type="InterPro" id="IPR018494">
    <property type="entry name" value="Oxysterol-bd_CS"/>
</dbReference>
<accession>A0A813Q6V6</accession>
<name>A0A813Q6V6_9BILA</name>
<dbReference type="Gene3D" id="3.30.70.3490">
    <property type="match status" value="1"/>
</dbReference>
<evidence type="ECO:0000256" key="5">
    <source>
        <dbReference type="RuleBase" id="RU003845"/>
    </source>
</evidence>
<feature type="compositionally biased region" description="Polar residues" evidence="6">
    <location>
        <begin position="321"/>
        <end position="338"/>
    </location>
</feature>
<feature type="compositionally biased region" description="Basic and acidic residues" evidence="6">
    <location>
        <begin position="300"/>
        <end position="311"/>
    </location>
</feature>
<feature type="domain" description="PH" evidence="7">
    <location>
        <begin position="2"/>
        <end position="100"/>
    </location>
</feature>
<proteinExistence type="inferred from homology"/>
<dbReference type="Pfam" id="PF00169">
    <property type="entry name" value="PH"/>
    <property type="match status" value="1"/>
</dbReference>
<dbReference type="InterPro" id="IPR000648">
    <property type="entry name" value="Oxysterol-bd"/>
</dbReference>
<evidence type="ECO:0000256" key="4">
    <source>
        <dbReference type="RuleBase" id="RU003844"/>
    </source>
</evidence>
<evidence type="ECO:0000313" key="9">
    <source>
        <dbReference type="Proteomes" id="UP000663879"/>
    </source>
</evidence>
<dbReference type="Gene3D" id="2.40.160.120">
    <property type="match status" value="1"/>
</dbReference>
<dbReference type="GO" id="GO:0032934">
    <property type="term" value="F:sterol binding"/>
    <property type="evidence" value="ECO:0007669"/>
    <property type="project" value="TreeGrafter"/>
</dbReference>
<dbReference type="InterPro" id="IPR001849">
    <property type="entry name" value="PH_domain"/>
</dbReference>
<dbReference type="PROSITE" id="PS01013">
    <property type="entry name" value="OSBP"/>
    <property type="match status" value="1"/>
</dbReference>
<feature type="region of interest" description="Disordered" evidence="6">
    <location>
        <begin position="251"/>
        <end position="338"/>
    </location>
</feature>
<dbReference type="SMART" id="SM00233">
    <property type="entry name" value="PH"/>
    <property type="match status" value="1"/>
</dbReference>
<dbReference type="PANTHER" id="PTHR10972">
    <property type="entry name" value="OXYSTEROL-BINDING PROTEIN-RELATED"/>
    <property type="match status" value="1"/>
</dbReference>
<reference evidence="8" key="1">
    <citation type="submission" date="2021-02" db="EMBL/GenBank/DDBJ databases">
        <authorList>
            <person name="Nowell W R."/>
        </authorList>
    </citation>
    <scope>NUCLEOTIDE SEQUENCE</scope>
    <source>
        <strain evidence="8">Ploen Becks lab</strain>
    </source>
</reference>
<dbReference type="SUPFAM" id="SSF144000">
    <property type="entry name" value="Oxysterol-binding protein-like"/>
    <property type="match status" value="1"/>
</dbReference>
<organism evidence="8 9">
    <name type="scientific">Brachionus calyciflorus</name>
    <dbReference type="NCBI Taxonomy" id="104777"/>
    <lineage>
        <taxon>Eukaryota</taxon>
        <taxon>Metazoa</taxon>
        <taxon>Spiralia</taxon>
        <taxon>Gnathifera</taxon>
        <taxon>Rotifera</taxon>
        <taxon>Eurotatoria</taxon>
        <taxon>Monogononta</taxon>
        <taxon>Pseudotrocha</taxon>
        <taxon>Ploima</taxon>
        <taxon>Brachionidae</taxon>
        <taxon>Brachionus</taxon>
    </lineage>
</organism>
<gene>
    <name evidence="8" type="ORF">OXX778_LOCUS4527</name>
</gene>
<dbReference type="GO" id="GO:0005829">
    <property type="term" value="C:cytosol"/>
    <property type="evidence" value="ECO:0007669"/>
    <property type="project" value="TreeGrafter"/>
</dbReference>
<comment type="caution">
    <text evidence="8">The sequence shown here is derived from an EMBL/GenBank/DDBJ whole genome shotgun (WGS) entry which is preliminary data.</text>
</comment>
<dbReference type="OrthoDB" id="14833at2759"/>
<dbReference type="FunFam" id="3.30.70.3490:FF:000001">
    <property type="entry name" value="Oxysterol-binding protein"/>
    <property type="match status" value="1"/>
</dbReference>
<feature type="compositionally biased region" description="Basic and acidic residues" evidence="6">
    <location>
        <begin position="251"/>
        <end position="274"/>
    </location>
</feature>
<evidence type="ECO:0000256" key="6">
    <source>
        <dbReference type="SAM" id="MobiDB-lite"/>
    </source>
</evidence>
<dbReference type="GO" id="GO:0016020">
    <property type="term" value="C:membrane"/>
    <property type="evidence" value="ECO:0007669"/>
    <property type="project" value="TreeGrafter"/>
</dbReference>
<dbReference type="FunFam" id="2.40.160.120:FF:000014">
    <property type="entry name" value="Oxysterol-binding protein"/>
    <property type="match status" value="1"/>
</dbReference>
<dbReference type="Gene3D" id="2.30.29.30">
    <property type="entry name" value="Pleckstrin-homology domain (PH domain)/Phosphotyrosine-binding domain (PTB)"/>
    <property type="match status" value="1"/>
</dbReference>
<dbReference type="FunFam" id="1.10.287.2720:FF:000001">
    <property type="entry name" value="Oxysterol-binding OBPalpha"/>
    <property type="match status" value="1"/>
</dbReference>